<feature type="compositionally biased region" description="Polar residues" evidence="1">
    <location>
        <begin position="220"/>
        <end position="237"/>
    </location>
</feature>
<organism evidence="2 3">
    <name type="scientific">Coemansia biformis</name>
    <dbReference type="NCBI Taxonomy" id="1286918"/>
    <lineage>
        <taxon>Eukaryota</taxon>
        <taxon>Fungi</taxon>
        <taxon>Fungi incertae sedis</taxon>
        <taxon>Zoopagomycota</taxon>
        <taxon>Kickxellomycotina</taxon>
        <taxon>Kickxellomycetes</taxon>
        <taxon>Kickxellales</taxon>
        <taxon>Kickxellaceae</taxon>
        <taxon>Coemansia</taxon>
    </lineage>
</organism>
<dbReference type="AlphaFoldDB" id="A0A9W7YJ81"/>
<dbReference type="OrthoDB" id="2420608at2759"/>
<dbReference type="InterPro" id="IPR018465">
    <property type="entry name" value="Scm3/HJURP"/>
</dbReference>
<dbReference type="Proteomes" id="UP001143981">
    <property type="component" value="Unassembled WGS sequence"/>
</dbReference>
<dbReference type="GO" id="GO:0046982">
    <property type="term" value="F:protein heterodimerization activity"/>
    <property type="evidence" value="ECO:0007669"/>
    <property type="project" value="InterPro"/>
</dbReference>
<feature type="compositionally biased region" description="Polar residues" evidence="1">
    <location>
        <begin position="189"/>
        <end position="198"/>
    </location>
</feature>
<accession>A0A9W7YJ81</accession>
<sequence>MDDVDAEFDRARQQSQNRVRSAFEAIFQKYGDIDEDDDIIDLQTGRLLVDNGRMRSLGVIHLGDLLRKSESSGSPSKRRGHRQPLSPIRDAVTERDGTLSPELLSNDQLQQIGHLGRHGGVYRGGAVVHGRPRGLPRATSSDSDSQPLDYDSSDSVGTGEGGPLDAYFTTSIEQYLEKLRQQLAGPVAGSSTGTNADSESGKDGATWPGLERQPDDTGYVSESPSQASVHNTENQDPLDTRIMLESLDGRYAHSGHGFEGHAAAEQQSIDRRYSYQTSVYENDGEEFSEEEPIEAFESYWTHAALDTRPVAFGYNHHNHAASAAYQGATQYSRPPRPYRYSPAGSVVAPPAVSTPAIHKPQPVAPRAFFGRDGHAAASGREVMHATDFYGAYDSGSPRWAGDEGDDNASIHSGESLHEAPLDHPYAHASKHTAPADLGGIAQGMRPAFYDLQMASSAPGYDMYYAQ</sequence>
<protein>
    <submittedName>
        <fullName evidence="2">Uncharacterized protein</fullName>
    </submittedName>
</protein>
<dbReference type="Pfam" id="PF10384">
    <property type="entry name" value="Scm3"/>
    <property type="match status" value="1"/>
</dbReference>
<evidence type="ECO:0000313" key="3">
    <source>
        <dbReference type="Proteomes" id="UP001143981"/>
    </source>
</evidence>
<feature type="region of interest" description="Disordered" evidence="1">
    <location>
        <begin position="67"/>
        <end position="91"/>
    </location>
</feature>
<keyword evidence="3" id="KW-1185">Reference proteome</keyword>
<dbReference type="GO" id="GO:0042393">
    <property type="term" value="F:histone binding"/>
    <property type="evidence" value="ECO:0007669"/>
    <property type="project" value="InterPro"/>
</dbReference>
<comment type="caution">
    <text evidence="2">The sequence shown here is derived from an EMBL/GenBank/DDBJ whole genome shotgun (WGS) entry which is preliminary data.</text>
</comment>
<reference evidence="2" key="1">
    <citation type="submission" date="2022-07" db="EMBL/GenBank/DDBJ databases">
        <title>Phylogenomic reconstructions and comparative analyses of Kickxellomycotina fungi.</title>
        <authorList>
            <person name="Reynolds N.K."/>
            <person name="Stajich J.E."/>
            <person name="Barry K."/>
            <person name="Grigoriev I.V."/>
            <person name="Crous P."/>
            <person name="Smith M.E."/>
        </authorList>
    </citation>
    <scope>NUCLEOTIDE SEQUENCE</scope>
    <source>
        <strain evidence="2">BCRC 34381</strain>
    </source>
</reference>
<proteinExistence type="predicted"/>
<feature type="region of interest" description="Disordered" evidence="1">
    <location>
        <begin position="186"/>
        <end position="238"/>
    </location>
</feature>
<feature type="region of interest" description="Disordered" evidence="1">
    <location>
        <begin position="123"/>
        <end position="165"/>
    </location>
</feature>
<gene>
    <name evidence="2" type="ORF">LPJ61_000182</name>
</gene>
<dbReference type="EMBL" id="JANBOI010000003">
    <property type="protein sequence ID" value="KAJ1736132.1"/>
    <property type="molecule type" value="Genomic_DNA"/>
</dbReference>
<dbReference type="Gene3D" id="1.10.20.10">
    <property type="entry name" value="Histone, subunit A"/>
    <property type="match status" value="1"/>
</dbReference>
<dbReference type="InterPro" id="IPR009072">
    <property type="entry name" value="Histone-fold"/>
</dbReference>
<dbReference type="GO" id="GO:0005634">
    <property type="term" value="C:nucleus"/>
    <property type="evidence" value="ECO:0007669"/>
    <property type="project" value="InterPro"/>
</dbReference>
<name>A0A9W7YJ81_9FUNG</name>
<evidence type="ECO:0000313" key="2">
    <source>
        <dbReference type="EMBL" id="KAJ1736132.1"/>
    </source>
</evidence>
<evidence type="ECO:0000256" key="1">
    <source>
        <dbReference type="SAM" id="MobiDB-lite"/>
    </source>
</evidence>